<name>A0A9X3YGY1_9GAMM</name>
<dbReference type="Proteomes" id="UP001139971">
    <property type="component" value="Unassembled WGS sequence"/>
</dbReference>
<feature type="transmembrane region" description="Helical" evidence="2">
    <location>
        <begin position="482"/>
        <end position="502"/>
    </location>
</feature>
<accession>A0A9X3YGY1</accession>
<feature type="region of interest" description="Disordered" evidence="1">
    <location>
        <begin position="693"/>
        <end position="713"/>
    </location>
</feature>
<proteinExistence type="predicted"/>
<feature type="transmembrane region" description="Helical" evidence="2">
    <location>
        <begin position="61"/>
        <end position="92"/>
    </location>
</feature>
<gene>
    <name evidence="3" type="ORF">OD750_005705</name>
</gene>
<evidence type="ECO:0000313" key="3">
    <source>
        <dbReference type="EMBL" id="MDC8012037.1"/>
    </source>
</evidence>
<feature type="transmembrane region" description="Helical" evidence="2">
    <location>
        <begin position="539"/>
        <end position="559"/>
    </location>
</feature>
<feature type="transmembrane region" description="Helical" evidence="2">
    <location>
        <begin position="271"/>
        <end position="291"/>
    </location>
</feature>
<keyword evidence="2" id="KW-1133">Transmembrane helix</keyword>
<feature type="transmembrane region" description="Helical" evidence="2">
    <location>
        <begin position="514"/>
        <end position="532"/>
    </location>
</feature>
<dbReference type="EMBL" id="JAOVZO020000003">
    <property type="protein sequence ID" value="MDC8012037.1"/>
    <property type="molecule type" value="Genomic_DNA"/>
</dbReference>
<keyword evidence="4" id="KW-1185">Reference proteome</keyword>
<feature type="compositionally biased region" description="Basic and acidic residues" evidence="1">
    <location>
        <begin position="693"/>
        <end position="704"/>
    </location>
</feature>
<feature type="transmembrane region" description="Helical" evidence="2">
    <location>
        <begin position="350"/>
        <end position="383"/>
    </location>
</feature>
<sequence>MDHVAEDTAPAQAARSPRIRAVMLVVTALLFCAVVAWRLLAIGPFGWHVGTPQTWQGGLEALVLVAGLAGLQFVASSRLRIALSAALAALYLRRHAVDIPLLVDALYLEITVALGALALRAGGDGKPRDGEDYLRAFALGLAVWSVCAWTASALGAGTTKDLRWLTLLLAVALPLARAQPLVAYAARAFGTLSRGDRAVAAALAGWFCVLFARTNVVTGFDPLWYGLRGEYVLTGEVSAYRSLGLVSPVHYFPKMYELYLQPLSGLGDFSAINGMTLAVGALLGLAAARLLARCGVDDARAQLLAAAVCLTLPAVANPMLEPKPDVIACLFVVLASLAAIDWLRTRQWPALAWLAAYGLLATQSKLTAIPFLGLLAVATLAHAWLRRAAPVASLPQPAPSPRAALVALALAVAVAVFVTARTQLLAGMPTIGPDPLFRLWQALGFTLREPVGTLQWNWPQEWAGVPALIVDWLFRPERLEHIIITWTGNVWLWLPLAAFALGGRHVPLPREARTPAVALILAGAIVATAWRYNARGGDGNYFIAAIVPAVVVGVAILWPRVARHAALRAGATAALLAFALFQAAYAFCSASWITGTREFDLHFDRGPRDTRKLDRAAFETHGMARIAQYLRALPGAPRVVGCADFGASARLPARFEDLVTMSYTRRHYTDDAGELVAYMRRFDVPYLMLRRPTPESRRMKDTPEGKVQGEPNGLCTPGAWTPPDAALVVEDAGYVLYRLSGVP</sequence>
<dbReference type="AlphaFoldDB" id="A0A9X3YGY1"/>
<evidence type="ECO:0000256" key="1">
    <source>
        <dbReference type="SAM" id="MobiDB-lite"/>
    </source>
</evidence>
<feature type="transmembrane region" description="Helical" evidence="2">
    <location>
        <begin position="99"/>
        <end position="121"/>
    </location>
</feature>
<feature type="transmembrane region" description="Helical" evidence="2">
    <location>
        <begin position="326"/>
        <end position="343"/>
    </location>
</feature>
<evidence type="ECO:0000256" key="2">
    <source>
        <dbReference type="SAM" id="Phobius"/>
    </source>
</evidence>
<feature type="transmembrane region" description="Helical" evidence="2">
    <location>
        <begin position="21"/>
        <end position="41"/>
    </location>
</feature>
<evidence type="ECO:0008006" key="5">
    <source>
        <dbReference type="Google" id="ProtNLM"/>
    </source>
</evidence>
<dbReference type="RefSeq" id="WP_263543299.1">
    <property type="nucleotide sequence ID" value="NZ_JAOVZO020000003.1"/>
</dbReference>
<feature type="transmembrane region" description="Helical" evidence="2">
    <location>
        <begin position="565"/>
        <end position="588"/>
    </location>
</feature>
<evidence type="ECO:0000313" key="4">
    <source>
        <dbReference type="Proteomes" id="UP001139971"/>
    </source>
</evidence>
<feature type="transmembrane region" description="Helical" evidence="2">
    <location>
        <begin position="133"/>
        <end position="152"/>
    </location>
</feature>
<keyword evidence="2" id="KW-0472">Membrane</keyword>
<feature type="transmembrane region" description="Helical" evidence="2">
    <location>
        <begin position="198"/>
        <end position="220"/>
    </location>
</feature>
<keyword evidence="2" id="KW-0812">Transmembrane</keyword>
<protein>
    <recommendedName>
        <fullName evidence="5">Dolichyl-phosphate-mannose-protein mannosyltransferase</fullName>
    </recommendedName>
</protein>
<comment type="caution">
    <text evidence="3">The sequence shown here is derived from an EMBL/GenBank/DDBJ whole genome shotgun (WGS) entry which is preliminary data.</text>
</comment>
<feature type="transmembrane region" description="Helical" evidence="2">
    <location>
        <begin position="403"/>
        <end position="420"/>
    </location>
</feature>
<organism evidence="3 4">
    <name type="scientific">Tahibacter soli</name>
    <dbReference type="NCBI Taxonomy" id="2983605"/>
    <lineage>
        <taxon>Bacteria</taxon>
        <taxon>Pseudomonadati</taxon>
        <taxon>Pseudomonadota</taxon>
        <taxon>Gammaproteobacteria</taxon>
        <taxon>Lysobacterales</taxon>
        <taxon>Rhodanobacteraceae</taxon>
        <taxon>Tahibacter</taxon>
    </lineage>
</organism>
<reference evidence="3" key="1">
    <citation type="submission" date="2023-02" db="EMBL/GenBank/DDBJ databases">
        <title>Tahibacter soli sp. nov. isolated from soil.</title>
        <authorList>
            <person name="Baek J.H."/>
            <person name="Lee J.K."/>
            <person name="Choi D.G."/>
            <person name="Jeon C.O."/>
        </authorList>
    </citation>
    <scope>NUCLEOTIDE SEQUENCE</scope>
    <source>
        <strain evidence="3">BL</strain>
    </source>
</reference>